<evidence type="ECO:0000256" key="1">
    <source>
        <dbReference type="SAM" id="MobiDB-lite"/>
    </source>
</evidence>
<keyword evidence="3" id="KW-1185">Reference proteome</keyword>
<feature type="compositionally biased region" description="Pro residues" evidence="1">
    <location>
        <begin position="254"/>
        <end position="272"/>
    </location>
</feature>
<evidence type="ECO:0000313" key="2">
    <source>
        <dbReference type="EMBL" id="CAB9528086.1"/>
    </source>
</evidence>
<feature type="region of interest" description="Disordered" evidence="1">
    <location>
        <begin position="1"/>
        <end position="27"/>
    </location>
</feature>
<feature type="region of interest" description="Disordered" evidence="1">
    <location>
        <begin position="144"/>
        <end position="198"/>
    </location>
</feature>
<dbReference type="EMBL" id="CAICTM010002143">
    <property type="protein sequence ID" value="CAB9528086.1"/>
    <property type="molecule type" value="Genomic_DNA"/>
</dbReference>
<feature type="region of interest" description="Disordered" evidence="1">
    <location>
        <begin position="218"/>
        <end position="275"/>
    </location>
</feature>
<dbReference type="OrthoDB" id="47616at2759"/>
<organism evidence="2 3">
    <name type="scientific">Seminavis robusta</name>
    <dbReference type="NCBI Taxonomy" id="568900"/>
    <lineage>
        <taxon>Eukaryota</taxon>
        <taxon>Sar</taxon>
        <taxon>Stramenopiles</taxon>
        <taxon>Ochrophyta</taxon>
        <taxon>Bacillariophyta</taxon>
        <taxon>Bacillariophyceae</taxon>
        <taxon>Bacillariophycidae</taxon>
        <taxon>Naviculales</taxon>
        <taxon>Naviculaceae</taxon>
        <taxon>Seminavis</taxon>
    </lineage>
</organism>
<feature type="compositionally biased region" description="Low complexity" evidence="1">
    <location>
        <begin position="155"/>
        <end position="164"/>
    </location>
</feature>
<name>A0A9N8HW71_9STRA</name>
<accession>A0A9N8HW71</accession>
<sequence>MSGSAGGAPEAWFMGDDSGRNTAEESNDDNYYSAIAATVQHSAATCSASSSEQNSQMRRQEERFRLFIQVLMKFLKTRDPRVHSRAKQVIEECVAHHKRGYPGYESVTACVSVHLKPVVGDAYWKRAEQQLSHQLLLLTQTTKQKEEWKNLPSSTATDTTCTATRHPGAPSQQQQHQNQQPAPSALDSTPAHPPHDVPSSTLAAAAVVQPIPREQKWKRVHPGASSVAVAPATQPTARPAASQYQQNQQYPTPSVSPPVQYPPQNQPRPMGPPQNENFRMFVRVLLKRLEDRDPRLHSRARQLIKECTVRYKRREPGYESVTASVRVHLKRVVGDVYWKRAQVTLAQLLAKEQK</sequence>
<reference evidence="2" key="1">
    <citation type="submission" date="2020-06" db="EMBL/GenBank/DDBJ databases">
        <authorList>
            <consortium name="Plant Systems Biology data submission"/>
        </authorList>
    </citation>
    <scope>NUCLEOTIDE SEQUENCE</scope>
    <source>
        <strain evidence="2">D6</strain>
    </source>
</reference>
<comment type="caution">
    <text evidence="2">The sequence shown here is derived from an EMBL/GenBank/DDBJ whole genome shotgun (WGS) entry which is preliminary data.</text>
</comment>
<evidence type="ECO:0000313" key="3">
    <source>
        <dbReference type="Proteomes" id="UP001153069"/>
    </source>
</evidence>
<dbReference type="Proteomes" id="UP001153069">
    <property type="component" value="Unassembled WGS sequence"/>
</dbReference>
<proteinExistence type="predicted"/>
<dbReference type="AlphaFoldDB" id="A0A9N8HW71"/>
<protein>
    <submittedName>
        <fullName evidence="2">Uncharacterized protein</fullName>
    </submittedName>
</protein>
<gene>
    <name evidence="2" type="ORF">SEMRO_2145_G316360.1</name>
</gene>
<feature type="compositionally biased region" description="Low complexity" evidence="1">
    <location>
        <begin position="226"/>
        <end position="253"/>
    </location>
</feature>